<name>A0A8S1QTZ9_PARPR</name>
<evidence type="ECO:0000313" key="1">
    <source>
        <dbReference type="EMBL" id="CAD8118933.1"/>
    </source>
</evidence>
<dbReference type="PANTHER" id="PTHR45333:SF1">
    <property type="entry name" value="CHROMOSOME UNDETERMINED SCAFFOLD_625, WHOLE GENOME SHOTGUN SEQUENCE"/>
    <property type="match status" value="1"/>
</dbReference>
<evidence type="ECO:0000313" key="2">
    <source>
        <dbReference type="Proteomes" id="UP000688137"/>
    </source>
</evidence>
<protein>
    <recommendedName>
        <fullName evidence="3">Pentapeptide repeat-containing protein</fullName>
    </recommendedName>
</protein>
<accession>A0A8S1QTZ9</accession>
<dbReference type="PANTHER" id="PTHR45333">
    <property type="entry name" value="MEMBRANE PROTEIN-RELATED"/>
    <property type="match status" value="1"/>
</dbReference>
<dbReference type="Proteomes" id="UP000688137">
    <property type="component" value="Unassembled WGS sequence"/>
</dbReference>
<sequence>MQGPFEDKEALADIFTQVKDVDEQLFGVILEILRKEKVKDCIGFLSDNGNQKQLESQMLKQGNFTQADTEQKLSVVRKDMIQITDVLKKLKDHDFNNKDFSTEENYESTLDLIKIIKDERQAIKFLIFLVHLTAIDERFIRCGSNSLYLLVEMKADLTKKNFENIKISNTQLIGANFVRCNLNGSHFENVDISGMNLSGAQLFYCKWKNIKINELNIFDCQEGSVKSICFSPDCSTIALCCKDKSILLQDIKTGKEKFKFDNHSDWVCGIFISIRNQYCKVLDVGY</sequence>
<dbReference type="AlphaFoldDB" id="A0A8S1QTZ9"/>
<comment type="caution">
    <text evidence="1">The sequence shown here is derived from an EMBL/GenBank/DDBJ whole genome shotgun (WGS) entry which is preliminary data.</text>
</comment>
<gene>
    <name evidence="1" type="ORF">PPRIM_AZ9-3.1.T2730002</name>
</gene>
<dbReference type="InterPro" id="IPR001646">
    <property type="entry name" value="5peptide_repeat"/>
</dbReference>
<evidence type="ECO:0008006" key="3">
    <source>
        <dbReference type="Google" id="ProtNLM"/>
    </source>
</evidence>
<keyword evidence="2" id="KW-1185">Reference proteome</keyword>
<reference evidence="1" key="1">
    <citation type="submission" date="2021-01" db="EMBL/GenBank/DDBJ databases">
        <authorList>
            <consortium name="Genoscope - CEA"/>
            <person name="William W."/>
        </authorList>
    </citation>
    <scope>NUCLEOTIDE SEQUENCE</scope>
</reference>
<dbReference type="Pfam" id="PF00805">
    <property type="entry name" value="Pentapeptide"/>
    <property type="match status" value="1"/>
</dbReference>
<dbReference type="EMBL" id="CAJJDM010000282">
    <property type="protein sequence ID" value="CAD8118933.1"/>
    <property type="molecule type" value="Genomic_DNA"/>
</dbReference>
<proteinExistence type="predicted"/>
<organism evidence="1 2">
    <name type="scientific">Paramecium primaurelia</name>
    <dbReference type="NCBI Taxonomy" id="5886"/>
    <lineage>
        <taxon>Eukaryota</taxon>
        <taxon>Sar</taxon>
        <taxon>Alveolata</taxon>
        <taxon>Ciliophora</taxon>
        <taxon>Intramacronucleata</taxon>
        <taxon>Oligohymenophorea</taxon>
        <taxon>Peniculida</taxon>
        <taxon>Parameciidae</taxon>
        <taxon>Paramecium</taxon>
    </lineage>
</organism>